<evidence type="ECO:0000313" key="2">
    <source>
        <dbReference type="Proteomes" id="UP000031668"/>
    </source>
</evidence>
<name>A0A0C2IYB7_THEKT</name>
<comment type="caution">
    <text evidence="1">The sequence shown here is derived from an EMBL/GenBank/DDBJ whole genome shotgun (WGS) entry which is preliminary data.</text>
</comment>
<dbReference type="EMBL" id="JWZT01002055">
    <property type="protein sequence ID" value="KII70489.1"/>
    <property type="molecule type" value="Genomic_DNA"/>
</dbReference>
<evidence type="ECO:0000313" key="1">
    <source>
        <dbReference type="EMBL" id="KII70489.1"/>
    </source>
</evidence>
<reference evidence="1 2" key="1">
    <citation type="journal article" date="2014" name="Genome Biol. Evol.">
        <title>The genome of the myxosporean Thelohanellus kitauei shows adaptations to nutrient acquisition within its fish host.</title>
        <authorList>
            <person name="Yang Y."/>
            <person name="Xiong J."/>
            <person name="Zhou Z."/>
            <person name="Huo F."/>
            <person name="Miao W."/>
            <person name="Ran C."/>
            <person name="Liu Y."/>
            <person name="Zhang J."/>
            <person name="Feng J."/>
            <person name="Wang M."/>
            <person name="Wang M."/>
            <person name="Wang L."/>
            <person name="Yao B."/>
        </authorList>
    </citation>
    <scope>NUCLEOTIDE SEQUENCE [LARGE SCALE GENOMIC DNA]</scope>
    <source>
        <strain evidence="1">Wuqing</strain>
    </source>
</reference>
<organism evidence="1 2">
    <name type="scientific">Thelohanellus kitauei</name>
    <name type="common">Myxosporean</name>
    <dbReference type="NCBI Taxonomy" id="669202"/>
    <lineage>
        <taxon>Eukaryota</taxon>
        <taxon>Metazoa</taxon>
        <taxon>Cnidaria</taxon>
        <taxon>Myxozoa</taxon>
        <taxon>Myxosporea</taxon>
        <taxon>Bivalvulida</taxon>
        <taxon>Platysporina</taxon>
        <taxon>Myxobolidae</taxon>
        <taxon>Thelohanellus</taxon>
    </lineage>
</organism>
<accession>A0A0C2IYB7</accession>
<dbReference type="Proteomes" id="UP000031668">
    <property type="component" value="Unassembled WGS sequence"/>
</dbReference>
<dbReference type="AlphaFoldDB" id="A0A0C2IYB7"/>
<gene>
    <name evidence="1" type="ORF">RF11_11825</name>
</gene>
<keyword evidence="2" id="KW-1185">Reference proteome</keyword>
<proteinExistence type="predicted"/>
<sequence length="105" mass="12711">MNHNTTKIIKFILRPMIFARPDYLFMKIDILYIDKSNLNHIGKDTVYYHLFFVHIVCNESMEISYANHHNVKIMFLQTKSRSQMFLYVMEFPNTQNHQIISYFTI</sequence>
<protein>
    <submittedName>
        <fullName evidence="1">Uncharacterized protein</fullName>
    </submittedName>
</protein>